<evidence type="ECO:0000313" key="2">
    <source>
        <dbReference type="EMBL" id="MXO93673.1"/>
    </source>
</evidence>
<organism evidence="2 3">
    <name type="scientific">Aurantiacibacter arachoides</name>
    <dbReference type="NCBI Taxonomy" id="1850444"/>
    <lineage>
        <taxon>Bacteria</taxon>
        <taxon>Pseudomonadati</taxon>
        <taxon>Pseudomonadota</taxon>
        <taxon>Alphaproteobacteria</taxon>
        <taxon>Sphingomonadales</taxon>
        <taxon>Erythrobacteraceae</taxon>
        <taxon>Aurantiacibacter</taxon>
    </lineage>
</organism>
<dbReference type="GO" id="GO:0005506">
    <property type="term" value="F:iron ion binding"/>
    <property type="evidence" value="ECO:0007669"/>
    <property type="project" value="InterPro"/>
</dbReference>
<sequence length="166" mass="17762">MKPDIVILALLPLALAACSGPAPDLPYGPPQQLMAAHVEPYAQTYWQSVKFESELMPDGTVENREYEPDSDAEWEEVRAAAAHLREMSDVLESPAYAEGRGPAWMTYAAGLGEAALAAEQAAQARDPDAVFTAGGNLYNVCRACHQTYPPAELEAEGGTVDDVPQG</sequence>
<reference evidence="2 3" key="1">
    <citation type="submission" date="2019-12" db="EMBL/GenBank/DDBJ databases">
        <title>Genomic-based taxomic classification of the family Erythrobacteraceae.</title>
        <authorList>
            <person name="Xu L."/>
        </authorList>
    </citation>
    <scope>NUCLEOTIDE SEQUENCE [LARGE SCALE GENOMIC DNA]</scope>
    <source>
        <strain evidence="2 3">RC4-10-4</strain>
    </source>
</reference>
<evidence type="ECO:0000256" key="1">
    <source>
        <dbReference type="SAM" id="SignalP"/>
    </source>
</evidence>
<dbReference type="Gene3D" id="1.20.120.10">
    <property type="entry name" value="Cytochrome c/b562"/>
    <property type="match status" value="1"/>
</dbReference>
<dbReference type="AlphaFoldDB" id="A0A844ZZQ4"/>
<dbReference type="GO" id="GO:0020037">
    <property type="term" value="F:heme binding"/>
    <property type="evidence" value="ECO:0007669"/>
    <property type="project" value="InterPro"/>
</dbReference>
<gene>
    <name evidence="2" type="ORF">GRI62_08640</name>
</gene>
<comment type="caution">
    <text evidence="2">The sequence shown here is derived from an EMBL/GenBank/DDBJ whole genome shotgun (WGS) entry which is preliminary data.</text>
</comment>
<dbReference type="PROSITE" id="PS51257">
    <property type="entry name" value="PROKAR_LIPOPROTEIN"/>
    <property type="match status" value="1"/>
</dbReference>
<evidence type="ECO:0000313" key="3">
    <source>
        <dbReference type="Proteomes" id="UP000460626"/>
    </source>
</evidence>
<dbReference type="GO" id="GO:0009055">
    <property type="term" value="F:electron transfer activity"/>
    <property type="evidence" value="ECO:0007669"/>
    <property type="project" value="InterPro"/>
</dbReference>
<dbReference type="PROSITE" id="PS51009">
    <property type="entry name" value="CYTCII"/>
    <property type="match status" value="1"/>
</dbReference>
<dbReference type="Proteomes" id="UP000460626">
    <property type="component" value="Unassembled WGS sequence"/>
</dbReference>
<dbReference type="InterPro" id="IPR010980">
    <property type="entry name" value="Cyt_c/b562"/>
</dbReference>
<protein>
    <recommendedName>
        <fullName evidence="4">Cytochrome c domain-containing protein</fullName>
    </recommendedName>
</protein>
<dbReference type="InterPro" id="IPR002321">
    <property type="entry name" value="Cyt_c_II"/>
</dbReference>
<keyword evidence="1" id="KW-0732">Signal</keyword>
<name>A0A844ZZQ4_9SPHN</name>
<keyword evidence="3" id="KW-1185">Reference proteome</keyword>
<dbReference type="GO" id="GO:0022900">
    <property type="term" value="P:electron transport chain"/>
    <property type="evidence" value="ECO:0007669"/>
    <property type="project" value="InterPro"/>
</dbReference>
<dbReference type="OrthoDB" id="8537166at2"/>
<feature type="signal peptide" evidence="1">
    <location>
        <begin position="1"/>
        <end position="24"/>
    </location>
</feature>
<accession>A0A844ZZQ4</accession>
<dbReference type="SUPFAM" id="SSF47175">
    <property type="entry name" value="Cytochromes"/>
    <property type="match status" value="1"/>
</dbReference>
<proteinExistence type="predicted"/>
<dbReference type="EMBL" id="WTYH01000001">
    <property type="protein sequence ID" value="MXO93673.1"/>
    <property type="molecule type" value="Genomic_DNA"/>
</dbReference>
<evidence type="ECO:0008006" key="4">
    <source>
        <dbReference type="Google" id="ProtNLM"/>
    </source>
</evidence>
<dbReference type="RefSeq" id="WP_131452921.1">
    <property type="nucleotide sequence ID" value="NZ_BMJK01000001.1"/>
</dbReference>
<feature type="chain" id="PRO_5032422320" description="Cytochrome c domain-containing protein" evidence="1">
    <location>
        <begin position="25"/>
        <end position="166"/>
    </location>
</feature>